<feature type="compositionally biased region" description="Polar residues" evidence="1">
    <location>
        <begin position="261"/>
        <end position="271"/>
    </location>
</feature>
<proteinExistence type="predicted"/>
<keyword evidence="4" id="KW-1185">Reference proteome</keyword>
<feature type="compositionally biased region" description="Basic and acidic residues" evidence="1">
    <location>
        <begin position="111"/>
        <end position="121"/>
    </location>
</feature>
<feature type="compositionally biased region" description="Polar residues" evidence="1">
    <location>
        <begin position="68"/>
        <end position="80"/>
    </location>
</feature>
<organism evidence="3 4">
    <name type="scientific">Pseudobacter ginsenosidimutans</name>
    <dbReference type="NCBI Taxonomy" id="661488"/>
    <lineage>
        <taxon>Bacteria</taxon>
        <taxon>Pseudomonadati</taxon>
        <taxon>Bacteroidota</taxon>
        <taxon>Chitinophagia</taxon>
        <taxon>Chitinophagales</taxon>
        <taxon>Chitinophagaceae</taxon>
        <taxon>Pseudobacter</taxon>
    </lineage>
</organism>
<feature type="region of interest" description="Disordered" evidence="1">
    <location>
        <begin position="1"/>
        <end position="271"/>
    </location>
</feature>
<dbReference type="GO" id="GO:0003677">
    <property type="term" value="F:DNA binding"/>
    <property type="evidence" value="ECO:0007669"/>
    <property type="project" value="InterPro"/>
</dbReference>
<feature type="compositionally biased region" description="Polar residues" evidence="1">
    <location>
        <begin position="48"/>
        <end position="59"/>
    </location>
</feature>
<dbReference type="RefSeq" id="WP_225980021.1">
    <property type="nucleotide sequence ID" value="NZ_CP042431.1"/>
</dbReference>
<evidence type="ECO:0000259" key="2">
    <source>
        <dbReference type="PROSITE" id="PS50937"/>
    </source>
</evidence>
<dbReference type="CDD" id="cd04765">
    <property type="entry name" value="HTH_MlrA-like_sg2"/>
    <property type="match status" value="1"/>
</dbReference>
<accession>A0A4Q7MRI7</accession>
<feature type="domain" description="HTH merR-type" evidence="2">
    <location>
        <begin position="350"/>
        <end position="373"/>
    </location>
</feature>
<dbReference type="Gene3D" id="1.10.1660.10">
    <property type="match status" value="1"/>
</dbReference>
<dbReference type="EMBL" id="SGXA01000002">
    <property type="protein sequence ID" value="RZS71366.1"/>
    <property type="molecule type" value="Genomic_DNA"/>
</dbReference>
<dbReference type="InterPro" id="IPR000551">
    <property type="entry name" value="MerR-type_HTH_dom"/>
</dbReference>
<comment type="caution">
    <text evidence="3">The sequence shown here is derived from an EMBL/GenBank/DDBJ whole genome shotgun (WGS) entry which is preliminary data.</text>
</comment>
<dbReference type="GO" id="GO:0006355">
    <property type="term" value="P:regulation of DNA-templated transcription"/>
    <property type="evidence" value="ECO:0007669"/>
    <property type="project" value="InterPro"/>
</dbReference>
<sequence>MDKKKYNQMGFDFGDADPAQESPAAGFRIKSLKPASQADAGETEQETENQANLTAQSGANGEEALSQPAVNTAQPGQSGLTIELDPAKQENENNPNNDSEVIQNTPVVSEAEAHAHTHEPASETSQEQAVAEEAADPIFAEPVAETTIAEEQKVNEGEKTDEEPKPEEPKAAVQPVPASNIPSRLTRPAQVYAVEEKVSAPSGKKENRNIGFTPASQQTGKPPVAAEEKAEAPANEIQDANEAQTPVSDFKADEQPVAETETPQQVQESQPTANIIAPPQAAAPPAVAEPVQDEDFISDNTGHGVNFNTPEPEPELPKKSTRGRKSLKTLDAEAGAMNIPEDSTLFKRQYYSIGEVAGMFGVNQSLLRFWENEFDIIQPRKNRKGDRHFRPVDIKNLELIYDLLRRRKLTIEGAKEFLKKNKQARERFEMIQSLQQIKGFLLEIKATL</sequence>
<feature type="compositionally biased region" description="Basic and acidic residues" evidence="1">
    <location>
        <begin position="150"/>
        <end position="170"/>
    </location>
</feature>
<gene>
    <name evidence="3" type="ORF">EV199_3269</name>
</gene>
<feature type="compositionally biased region" description="Polar residues" evidence="1">
    <location>
        <begin position="92"/>
        <end position="107"/>
    </location>
</feature>
<dbReference type="InterPro" id="IPR009061">
    <property type="entry name" value="DNA-bd_dom_put_sf"/>
</dbReference>
<reference evidence="3 4" key="1">
    <citation type="submission" date="2019-02" db="EMBL/GenBank/DDBJ databases">
        <title>Genomic Encyclopedia of Type Strains, Phase IV (KMG-IV): sequencing the most valuable type-strain genomes for metagenomic binning, comparative biology and taxonomic classification.</title>
        <authorList>
            <person name="Goeker M."/>
        </authorList>
    </citation>
    <scope>NUCLEOTIDE SEQUENCE [LARGE SCALE GENOMIC DNA]</scope>
    <source>
        <strain evidence="3 4">DSM 18116</strain>
    </source>
</reference>
<evidence type="ECO:0000256" key="1">
    <source>
        <dbReference type="SAM" id="MobiDB-lite"/>
    </source>
</evidence>
<name>A0A4Q7MRI7_9BACT</name>
<dbReference type="AlphaFoldDB" id="A0A4Q7MRI7"/>
<dbReference type="PROSITE" id="PS50937">
    <property type="entry name" value="HTH_MERR_2"/>
    <property type="match status" value="1"/>
</dbReference>
<feature type="compositionally biased region" description="Basic and acidic residues" evidence="1">
    <location>
        <begin position="194"/>
        <end position="208"/>
    </location>
</feature>
<dbReference type="Proteomes" id="UP000293874">
    <property type="component" value="Unassembled WGS sequence"/>
</dbReference>
<evidence type="ECO:0000313" key="3">
    <source>
        <dbReference type="EMBL" id="RZS71366.1"/>
    </source>
</evidence>
<dbReference type="Pfam" id="PF13411">
    <property type="entry name" value="MerR_1"/>
    <property type="match status" value="1"/>
</dbReference>
<feature type="region of interest" description="Disordered" evidence="1">
    <location>
        <begin position="296"/>
        <end position="324"/>
    </location>
</feature>
<evidence type="ECO:0000313" key="4">
    <source>
        <dbReference type="Proteomes" id="UP000293874"/>
    </source>
</evidence>
<protein>
    <submittedName>
        <fullName evidence="3">MerR-like DNA binding protein</fullName>
    </submittedName>
</protein>
<dbReference type="SMART" id="SM00422">
    <property type="entry name" value="HTH_MERR"/>
    <property type="match status" value="1"/>
</dbReference>
<dbReference type="SUPFAM" id="SSF46955">
    <property type="entry name" value="Putative DNA-binding domain"/>
    <property type="match status" value="1"/>
</dbReference>
<feature type="compositionally biased region" description="Polar residues" evidence="1">
    <location>
        <begin position="298"/>
        <end position="309"/>
    </location>
</feature>